<proteinExistence type="predicted"/>
<dbReference type="AlphaFoldDB" id="A0AAU3H0I1"/>
<organism evidence="1">
    <name type="scientific">Streptomyces sp. NBC_01401</name>
    <dbReference type="NCBI Taxonomy" id="2903854"/>
    <lineage>
        <taxon>Bacteria</taxon>
        <taxon>Bacillati</taxon>
        <taxon>Actinomycetota</taxon>
        <taxon>Actinomycetes</taxon>
        <taxon>Kitasatosporales</taxon>
        <taxon>Streptomycetaceae</taxon>
        <taxon>Streptomyces</taxon>
    </lineage>
</organism>
<reference evidence="1" key="1">
    <citation type="submission" date="2022-10" db="EMBL/GenBank/DDBJ databases">
        <title>The complete genomes of actinobacterial strains from the NBC collection.</title>
        <authorList>
            <person name="Joergensen T.S."/>
            <person name="Alvarez Arevalo M."/>
            <person name="Sterndorff E.B."/>
            <person name="Faurdal D."/>
            <person name="Vuksanovic O."/>
            <person name="Mourched A.-S."/>
            <person name="Charusanti P."/>
            <person name="Shaw S."/>
            <person name="Blin K."/>
            <person name="Weber T."/>
        </authorList>
    </citation>
    <scope>NUCLEOTIDE SEQUENCE</scope>
    <source>
        <strain evidence="1">NBC_01401</strain>
    </source>
</reference>
<sequence length="180" mass="19693">MVTATLAPVVLVALLTGCSEEVEAVPELPERICWDAFAAKDVSPLLPSGKEAEFIADSMHAFFPDSSSSVCSLQIDGAVRFDASGDRYDFERDIDWTTWEKAKPDPIDVGEKGIIWHNGAASYIVCEPSKGPNAPGRYIELTLYAFDQPTQGTQAKKNHRLLGVLIKQFVAFAEKELKCG</sequence>
<gene>
    <name evidence="1" type="ORF">OG626_22880</name>
</gene>
<name>A0AAU3H0I1_9ACTN</name>
<accession>A0AAU3H0I1</accession>
<protein>
    <recommendedName>
        <fullName evidence="2">DUF3558 domain-containing protein</fullName>
    </recommendedName>
</protein>
<evidence type="ECO:0000313" key="1">
    <source>
        <dbReference type="EMBL" id="WTY97535.1"/>
    </source>
</evidence>
<dbReference type="EMBL" id="CP109535">
    <property type="protein sequence ID" value="WTY97535.1"/>
    <property type="molecule type" value="Genomic_DNA"/>
</dbReference>
<evidence type="ECO:0008006" key="2">
    <source>
        <dbReference type="Google" id="ProtNLM"/>
    </source>
</evidence>